<proteinExistence type="predicted"/>
<dbReference type="Proteomes" id="UP001231189">
    <property type="component" value="Unassembled WGS sequence"/>
</dbReference>
<name>A0AAD8R665_LOLMU</name>
<dbReference type="Pfam" id="PF00646">
    <property type="entry name" value="F-box"/>
    <property type="match status" value="1"/>
</dbReference>
<sequence>MRPRTYPDSDPVLRRCETRTDDVYCGDVSSKWNVLDDDNLLIEILLRVAFPSTLVCTALVCKRWFHHISDRKFLCHFRKLHPPCLLGYYLYGRFVPMLPQPPRATASGAPRTLLY</sequence>
<dbReference type="AlphaFoldDB" id="A0AAD8R665"/>
<organism evidence="2 3">
    <name type="scientific">Lolium multiflorum</name>
    <name type="common">Italian ryegrass</name>
    <name type="synonym">Lolium perenne subsp. multiflorum</name>
    <dbReference type="NCBI Taxonomy" id="4521"/>
    <lineage>
        <taxon>Eukaryota</taxon>
        <taxon>Viridiplantae</taxon>
        <taxon>Streptophyta</taxon>
        <taxon>Embryophyta</taxon>
        <taxon>Tracheophyta</taxon>
        <taxon>Spermatophyta</taxon>
        <taxon>Magnoliopsida</taxon>
        <taxon>Liliopsida</taxon>
        <taxon>Poales</taxon>
        <taxon>Poaceae</taxon>
        <taxon>BOP clade</taxon>
        <taxon>Pooideae</taxon>
        <taxon>Poodae</taxon>
        <taxon>Poeae</taxon>
        <taxon>Poeae Chloroplast Group 2 (Poeae type)</taxon>
        <taxon>Loliodinae</taxon>
        <taxon>Loliinae</taxon>
        <taxon>Lolium</taxon>
    </lineage>
</organism>
<reference evidence="2" key="1">
    <citation type="submission" date="2023-07" db="EMBL/GenBank/DDBJ databases">
        <title>A chromosome-level genome assembly of Lolium multiflorum.</title>
        <authorList>
            <person name="Chen Y."/>
            <person name="Copetti D."/>
            <person name="Kolliker R."/>
            <person name="Studer B."/>
        </authorList>
    </citation>
    <scope>NUCLEOTIDE SEQUENCE</scope>
    <source>
        <strain evidence="2">02402/16</strain>
        <tissue evidence="2">Leaf</tissue>
    </source>
</reference>
<keyword evidence="3" id="KW-1185">Reference proteome</keyword>
<evidence type="ECO:0000313" key="2">
    <source>
        <dbReference type="EMBL" id="KAK1613739.1"/>
    </source>
</evidence>
<accession>A0AAD8R665</accession>
<protein>
    <recommendedName>
        <fullName evidence="1">F-box domain-containing protein</fullName>
    </recommendedName>
</protein>
<dbReference type="PANTHER" id="PTHR33207">
    <property type="entry name" value="F-BOX DOMAIN CONTAINING PROTEIN-RELATED"/>
    <property type="match status" value="1"/>
</dbReference>
<evidence type="ECO:0000259" key="1">
    <source>
        <dbReference type="Pfam" id="PF00646"/>
    </source>
</evidence>
<dbReference type="EMBL" id="JAUUTY010000006">
    <property type="protein sequence ID" value="KAK1613739.1"/>
    <property type="molecule type" value="Genomic_DNA"/>
</dbReference>
<feature type="domain" description="F-box" evidence="1">
    <location>
        <begin position="38"/>
        <end position="75"/>
    </location>
</feature>
<dbReference type="InterPro" id="IPR036047">
    <property type="entry name" value="F-box-like_dom_sf"/>
</dbReference>
<evidence type="ECO:0000313" key="3">
    <source>
        <dbReference type="Proteomes" id="UP001231189"/>
    </source>
</evidence>
<dbReference type="InterPro" id="IPR001810">
    <property type="entry name" value="F-box_dom"/>
</dbReference>
<dbReference type="SUPFAM" id="SSF81383">
    <property type="entry name" value="F-box domain"/>
    <property type="match status" value="1"/>
</dbReference>
<comment type="caution">
    <text evidence="2">The sequence shown here is derived from an EMBL/GenBank/DDBJ whole genome shotgun (WGS) entry which is preliminary data.</text>
</comment>
<gene>
    <name evidence="2" type="ORF">QYE76_019256</name>
</gene>